<dbReference type="STRING" id="857340.A0A086T867"/>
<dbReference type="PROSITE" id="PS50088">
    <property type="entry name" value="ANK_REPEAT"/>
    <property type="match status" value="3"/>
</dbReference>
<dbReference type="EMBL" id="JPKY01000030">
    <property type="protein sequence ID" value="KFH45549.1"/>
    <property type="molecule type" value="Genomic_DNA"/>
</dbReference>
<dbReference type="InterPro" id="IPR036770">
    <property type="entry name" value="Ankyrin_rpt-contain_sf"/>
</dbReference>
<dbReference type="PANTHER" id="PTHR24198:SF165">
    <property type="entry name" value="ANKYRIN REPEAT-CONTAINING PROTEIN-RELATED"/>
    <property type="match status" value="1"/>
</dbReference>
<dbReference type="SUPFAM" id="SSF48403">
    <property type="entry name" value="Ankyrin repeat"/>
    <property type="match status" value="3"/>
</dbReference>
<dbReference type="AlphaFoldDB" id="A0A086T867"/>
<evidence type="ECO:0000256" key="4">
    <source>
        <dbReference type="SAM" id="MobiDB-lite"/>
    </source>
</evidence>
<dbReference type="PANTHER" id="PTHR24198">
    <property type="entry name" value="ANKYRIN REPEAT AND PROTEIN KINASE DOMAIN-CONTAINING PROTEIN"/>
    <property type="match status" value="1"/>
</dbReference>
<dbReference type="OrthoDB" id="194358at2759"/>
<protein>
    <submittedName>
        <fullName evidence="5">E3 ubiquitin-protein ligase XB3-like protein</fullName>
    </submittedName>
</protein>
<dbReference type="Pfam" id="PF12796">
    <property type="entry name" value="Ank_2"/>
    <property type="match status" value="1"/>
</dbReference>
<feature type="repeat" description="ANK" evidence="3">
    <location>
        <begin position="1139"/>
        <end position="1171"/>
    </location>
</feature>
<evidence type="ECO:0000256" key="1">
    <source>
        <dbReference type="ARBA" id="ARBA00022737"/>
    </source>
</evidence>
<feature type="region of interest" description="Disordered" evidence="4">
    <location>
        <begin position="1230"/>
        <end position="1271"/>
    </location>
</feature>
<organism evidence="5 6">
    <name type="scientific">Hapsidospora chrysogenum (strain ATCC 11550 / CBS 779.69 / DSM 880 / IAM 14645 / JCM 23072 / IMI 49137)</name>
    <name type="common">Acremonium chrysogenum</name>
    <dbReference type="NCBI Taxonomy" id="857340"/>
    <lineage>
        <taxon>Eukaryota</taxon>
        <taxon>Fungi</taxon>
        <taxon>Dikarya</taxon>
        <taxon>Ascomycota</taxon>
        <taxon>Pezizomycotina</taxon>
        <taxon>Sordariomycetes</taxon>
        <taxon>Hypocreomycetidae</taxon>
        <taxon>Hypocreales</taxon>
        <taxon>Bionectriaceae</taxon>
        <taxon>Hapsidospora</taxon>
    </lineage>
</organism>
<comment type="caution">
    <text evidence="5">The sequence shown here is derived from an EMBL/GenBank/DDBJ whole genome shotgun (WGS) entry which is preliminary data.</text>
</comment>
<dbReference type="SMART" id="SM00248">
    <property type="entry name" value="ANK"/>
    <property type="match status" value="10"/>
</dbReference>
<feature type="repeat" description="ANK" evidence="3">
    <location>
        <begin position="297"/>
        <end position="329"/>
    </location>
</feature>
<evidence type="ECO:0000313" key="5">
    <source>
        <dbReference type="EMBL" id="KFH45549.1"/>
    </source>
</evidence>
<evidence type="ECO:0000256" key="3">
    <source>
        <dbReference type="PROSITE-ProRule" id="PRU00023"/>
    </source>
</evidence>
<reference evidence="6" key="1">
    <citation type="journal article" date="2014" name="Genome Announc.">
        <title>Genome sequence and annotation of Acremonium chrysogenum, producer of the beta-lactam antibiotic cephalosporin C.</title>
        <authorList>
            <person name="Terfehr D."/>
            <person name="Dahlmann T.A."/>
            <person name="Specht T."/>
            <person name="Zadra I."/>
            <person name="Kuernsteiner H."/>
            <person name="Kueck U."/>
        </authorList>
    </citation>
    <scope>NUCLEOTIDE SEQUENCE [LARGE SCALE GENOMIC DNA]</scope>
    <source>
        <strain evidence="6">ATCC 11550 / CBS 779.69 / DSM 880 / IAM 14645 / JCM 23072 / IMI 49137</strain>
    </source>
</reference>
<evidence type="ECO:0000256" key="2">
    <source>
        <dbReference type="ARBA" id="ARBA00023043"/>
    </source>
</evidence>
<keyword evidence="2 3" id="KW-0040">ANK repeat</keyword>
<dbReference type="HOGENOM" id="CLU_007356_0_0_1"/>
<accession>A0A086T867</accession>
<feature type="repeat" description="ANK" evidence="3">
    <location>
        <begin position="538"/>
        <end position="570"/>
    </location>
</feature>
<feature type="compositionally biased region" description="Acidic residues" evidence="4">
    <location>
        <begin position="1231"/>
        <end position="1241"/>
    </location>
</feature>
<keyword evidence="1" id="KW-0677">Repeat</keyword>
<sequence length="1271" mass="141408">MAPTGGYTVADLIESLTSIAKNLRPSLHTAYDLSSKLSRPGSQDGTARNPYEGLFAGLYELNVALEECVDALKWRLRDERPEEDEPPMEHPPPILESCRAMADMLTASKLDSLSMTTIVEIRSMAIWYIRAIRNSCTRTSSPAGILVYLSILPPDPPPGFQPRDYLATGIGLLLLPRQPRTSVSDEVDGDVVSQWLMLLNASFNNREPAEHHLEQLFLEIRERVIPEYSKAATQWPLHAARFWPVLKPHVLSLFRFSTFNFVQWALEFARGTWPHKFGCRATSVRPLIELTDSLCSGSISRLHLASAMGLPELCRDLLRSGADINQPGPWGTPLVCALLGWGAFEDRLAGRFLSCLSDPATYANRERVQTILMLLDFGADCRCSYYNRTHKQCSIMGPAFWASLVTQSDIILRRVSAGGAVLDSFIDQVLQYPEVEKECTQNKEVASRLLSYLFDLHLKQYFDLSNDAPAYIETLMRDKGLDFILPDGERQLQDVSYEEFQRIVNEMLDINWAFALRRLAMDPRFDPNARVGYESVRGQDTVLHNAVSADEPDVVDVLIHAGAKLDRKGLSGRTPVMVVESVQMLEKLVHQYGADTRAADNDGRRIWHYAAATNDMPLLEWLCEKDPWRGENMHAKTDVGRSPLAEAFLYIESLKEASHVQAPRAAPLAARRLLKECTSSSDLACRTPLTHVAAAWADLELINGLEALGADFRQLDDQRLSALHHLNFSATAEVVRKLQGLCAGAWIACQAPTPAESMFFNSSALGDSTPYELSAHPSCRRPLSTDAFSELLTTETMSIRDKRGAGLWKRFCEAIILPKEWRLRPRAPYERSAIHYRKSIATAVTCIIQAGGLKDYEREEKESAVCPLVRDSLPKSGSSDWGEFLDVDSRVSEYLATFIMEVLENSDPRLRKMVYNSLDGPRLLLHAVYARHLPLVRYLCSGGVQVVACVPEEKNQFFLALGFEHCQDREVIGELLKQVTAQELTEGQQDLFRLVAGLDSVPRKVEVLEMLLGKGMDPNYADPNSDGPSILARSFMREGPEISLLLLKHGADPRIGHPASNGHPACNAAVYAALAGNRTMLLEVIQRCGDDFPWADLWGPMEGPENILITACRQLRHEILEVLIEKVPSLRPLINCVVSGVTPAHLSARAGLLEHLRVLVRHGADLTVRGRNGKTPLHVASERLCSAIEDEDTEGKTVRAQVVRFLSSVDPRAAAIVDDDGMTPLDLLQEMIEDEEDDDGEIPTVHATDGDDGDEHPPSSEEMGGEQGRPR</sequence>
<proteinExistence type="predicted"/>
<evidence type="ECO:0000313" key="6">
    <source>
        <dbReference type="Proteomes" id="UP000029964"/>
    </source>
</evidence>
<name>A0A086T867_HAPC1</name>
<dbReference type="PROSITE" id="PS50297">
    <property type="entry name" value="ANK_REP_REGION"/>
    <property type="match status" value="2"/>
</dbReference>
<dbReference type="InterPro" id="IPR002110">
    <property type="entry name" value="Ankyrin_rpt"/>
</dbReference>
<dbReference type="Gene3D" id="1.25.40.20">
    <property type="entry name" value="Ankyrin repeat-containing domain"/>
    <property type="match status" value="3"/>
</dbReference>
<dbReference type="Proteomes" id="UP000029964">
    <property type="component" value="Unassembled WGS sequence"/>
</dbReference>
<keyword evidence="6" id="KW-1185">Reference proteome</keyword>
<gene>
    <name evidence="5" type="ORF">ACRE_036500</name>
</gene>
<dbReference type="Pfam" id="PF00023">
    <property type="entry name" value="Ank"/>
    <property type="match status" value="1"/>
</dbReference>